<gene>
    <name evidence="3" type="ORF">FC44_GL001078</name>
</gene>
<evidence type="ECO:0000313" key="3">
    <source>
        <dbReference type="EMBL" id="KRM33631.1"/>
    </source>
</evidence>
<dbReference type="GO" id="GO:0008168">
    <property type="term" value="F:methyltransferase activity"/>
    <property type="evidence" value="ECO:0007669"/>
    <property type="project" value="UniProtKB-KW"/>
</dbReference>
<dbReference type="GO" id="GO:0032259">
    <property type="term" value="P:methylation"/>
    <property type="evidence" value="ECO:0007669"/>
    <property type="project" value="UniProtKB-KW"/>
</dbReference>
<dbReference type="Gene3D" id="3.90.220.20">
    <property type="entry name" value="DNA methylase specificity domains"/>
    <property type="match status" value="1"/>
</dbReference>
<sequence length="189" mass="21825">MKLEKLTTFVSGSPEFRIKESEDPSAPVYRIYDQNDFDSDFNQVEKSDNKSKTIKTEDQVVTTKKGDIIFSLLSGKATRVSSCHKNYLIPRNFIKLIPKSNLDSNYLVYVLNQSPYIRKQLFKNLQGTAIHLYRISELKQLDIGILPKIDKQILVGKIYFQAIHLKALKQKVADFEYQATLRTMEEILS</sequence>
<keyword evidence="1" id="KW-0680">Restriction system</keyword>
<dbReference type="EMBL" id="AZGN01000023">
    <property type="protein sequence ID" value="KRM33631.1"/>
    <property type="molecule type" value="Genomic_DNA"/>
</dbReference>
<dbReference type="Proteomes" id="UP000051735">
    <property type="component" value="Unassembled WGS sequence"/>
</dbReference>
<comment type="caution">
    <text evidence="3">The sequence shown here is derived from an EMBL/GenBank/DDBJ whole genome shotgun (WGS) entry which is preliminary data.</text>
</comment>
<keyword evidence="2" id="KW-0238">DNA-binding</keyword>
<evidence type="ECO:0000256" key="1">
    <source>
        <dbReference type="ARBA" id="ARBA00022747"/>
    </source>
</evidence>
<keyword evidence="4" id="KW-1185">Reference proteome</keyword>
<keyword evidence="3" id="KW-0489">Methyltransferase</keyword>
<evidence type="ECO:0000313" key="4">
    <source>
        <dbReference type="Proteomes" id="UP000051735"/>
    </source>
</evidence>
<keyword evidence="3" id="KW-0808">Transferase</keyword>
<dbReference type="RefSeq" id="WP_057810191.1">
    <property type="nucleotide sequence ID" value="NZ_AZGN01000023.1"/>
</dbReference>
<name>A0ABR5PQN2_9LACO</name>
<protein>
    <submittedName>
        <fullName evidence="3">Type I restriction enzyme, methylase subunit</fullName>
    </submittedName>
</protein>
<dbReference type="SUPFAM" id="SSF116734">
    <property type="entry name" value="DNA methylase specificity domain"/>
    <property type="match status" value="1"/>
</dbReference>
<dbReference type="GeneID" id="75117004"/>
<evidence type="ECO:0000256" key="2">
    <source>
        <dbReference type="ARBA" id="ARBA00023125"/>
    </source>
</evidence>
<accession>A0ABR5PQN2</accession>
<reference evidence="3 4" key="1">
    <citation type="journal article" date="2015" name="Genome Announc.">
        <title>Expanding the biotechnology potential of lactobacilli through comparative genomics of 213 strains and associated genera.</title>
        <authorList>
            <person name="Sun Z."/>
            <person name="Harris H.M."/>
            <person name="McCann A."/>
            <person name="Guo C."/>
            <person name="Argimon S."/>
            <person name="Zhang W."/>
            <person name="Yang X."/>
            <person name="Jeffery I.B."/>
            <person name="Cooney J.C."/>
            <person name="Kagawa T.F."/>
            <person name="Liu W."/>
            <person name="Song Y."/>
            <person name="Salvetti E."/>
            <person name="Wrobel A."/>
            <person name="Rasinkangas P."/>
            <person name="Parkhill J."/>
            <person name="Rea M.C."/>
            <person name="O'Sullivan O."/>
            <person name="Ritari J."/>
            <person name="Douillard F.P."/>
            <person name="Paul Ross R."/>
            <person name="Yang R."/>
            <person name="Briner A.E."/>
            <person name="Felis G.E."/>
            <person name="de Vos W.M."/>
            <person name="Barrangou R."/>
            <person name="Klaenhammer T.R."/>
            <person name="Caufield P.W."/>
            <person name="Cui Y."/>
            <person name="Zhang H."/>
            <person name="O'Toole P.W."/>
        </authorList>
    </citation>
    <scope>NUCLEOTIDE SEQUENCE [LARGE SCALE GENOMIC DNA]</scope>
    <source>
        <strain evidence="3 4">DSM 6629</strain>
    </source>
</reference>
<dbReference type="InterPro" id="IPR044946">
    <property type="entry name" value="Restrct_endonuc_typeI_TRD_sf"/>
</dbReference>
<organism evidence="3 4">
    <name type="scientific">Lactobacillus intestinalis DSM 6629</name>
    <dbReference type="NCBI Taxonomy" id="1423761"/>
    <lineage>
        <taxon>Bacteria</taxon>
        <taxon>Bacillati</taxon>
        <taxon>Bacillota</taxon>
        <taxon>Bacilli</taxon>
        <taxon>Lactobacillales</taxon>
        <taxon>Lactobacillaceae</taxon>
        <taxon>Lactobacillus</taxon>
    </lineage>
</organism>
<proteinExistence type="predicted"/>